<feature type="domain" description="GH10" evidence="8">
    <location>
        <begin position="23"/>
        <end position="372"/>
    </location>
</feature>
<comment type="catalytic activity">
    <reaction evidence="6">
        <text>Endohydrolysis of (1-&gt;4)-beta-D-xylosidic linkages in xylans.</text>
        <dbReference type="EC" id="3.2.1.8"/>
    </reaction>
</comment>
<dbReference type="RefSeq" id="WP_264516656.1">
    <property type="nucleotide sequence ID" value="NZ_JAPDDR010000024.1"/>
</dbReference>
<dbReference type="PRINTS" id="PR00134">
    <property type="entry name" value="GLHYDRLASE10"/>
</dbReference>
<dbReference type="InterPro" id="IPR017853">
    <property type="entry name" value="GH"/>
</dbReference>
<evidence type="ECO:0000256" key="2">
    <source>
        <dbReference type="ARBA" id="ARBA00023277"/>
    </source>
</evidence>
<dbReference type="InterPro" id="IPR044846">
    <property type="entry name" value="GH10"/>
</dbReference>
<keyword evidence="10" id="KW-1185">Reference proteome</keyword>
<dbReference type="Pfam" id="PF00331">
    <property type="entry name" value="Glyco_hydro_10"/>
    <property type="match status" value="1"/>
</dbReference>
<gene>
    <name evidence="9" type="ORF">OJ996_25830</name>
</gene>
<dbReference type="InterPro" id="IPR031158">
    <property type="entry name" value="GH10_AS"/>
</dbReference>
<keyword evidence="4 6" id="KW-0624">Polysaccharide degradation</keyword>
<evidence type="ECO:0000256" key="5">
    <source>
        <dbReference type="PROSITE-ProRule" id="PRU10061"/>
    </source>
</evidence>
<keyword evidence="3 6" id="KW-0326">Glycosidase</keyword>
<reference evidence="9" key="1">
    <citation type="submission" date="2022-10" db="EMBL/GenBank/DDBJ databases">
        <title>Luteolibacter sp. GHJ8, whole genome shotgun sequencing project.</title>
        <authorList>
            <person name="Zhao G."/>
            <person name="Shen L."/>
        </authorList>
    </citation>
    <scope>NUCLEOTIDE SEQUENCE</scope>
    <source>
        <strain evidence="9">GHJ8</strain>
    </source>
</reference>
<feature type="signal peptide" evidence="7">
    <location>
        <begin position="1"/>
        <end position="24"/>
    </location>
</feature>
<dbReference type="Proteomes" id="UP001165653">
    <property type="component" value="Unassembled WGS sequence"/>
</dbReference>
<comment type="similarity">
    <text evidence="6">Belongs to the glycosyl hydrolase 10 (cellulase F) family.</text>
</comment>
<dbReference type="SUPFAM" id="SSF51445">
    <property type="entry name" value="(Trans)glycosidases"/>
    <property type="match status" value="1"/>
</dbReference>
<dbReference type="Gene3D" id="3.20.20.80">
    <property type="entry name" value="Glycosidases"/>
    <property type="match status" value="1"/>
</dbReference>
<dbReference type="InterPro" id="IPR001000">
    <property type="entry name" value="GH10_dom"/>
</dbReference>
<organism evidence="9 10">
    <name type="scientific">Luteolibacter rhizosphaerae</name>
    <dbReference type="NCBI Taxonomy" id="2989719"/>
    <lineage>
        <taxon>Bacteria</taxon>
        <taxon>Pseudomonadati</taxon>
        <taxon>Verrucomicrobiota</taxon>
        <taxon>Verrucomicrobiia</taxon>
        <taxon>Verrucomicrobiales</taxon>
        <taxon>Verrucomicrobiaceae</taxon>
        <taxon>Luteolibacter</taxon>
    </lineage>
</organism>
<dbReference type="PROSITE" id="PS51760">
    <property type="entry name" value="GH10_2"/>
    <property type="match status" value="1"/>
</dbReference>
<protein>
    <recommendedName>
        <fullName evidence="6">Beta-xylanase</fullName>
        <ecNumber evidence="6">3.2.1.8</ecNumber>
    </recommendedName>
</protein>
<name>A0ABT3GB15_9BACT</name>
<proteinExistence type="inferred from homology"/>
<dbReference type="PANTHER" id="PTHR31490:SF90">
    <property type="entry name" value="ENDO-1,4-BETA-XYLANASE A"/>
    <property type="match status" value="1"/>
</dbReference>
<dbReference type="EC" id="3.2.1.8" evidence="6"/>
<accession>A0ABT3GB15</accession>
<evidence type="ECO:0000313" key="10">
    <source>
        <dbReference type="Proteomes" id="UP001165653"/>
    </source>
</evidence>
<feature type="active site" description="Nucleophile" evidence="5">
    <location>
        <position position="266"/>
    </location>
</feature>
<evidence type="ECO:0000259" key="8">
    <source>
        <dbReference type="PROSITE" id="PS51760"/>
    </source>
</evidence>
<evidence type="ECO:0000256" key="7">
    <source>
        <dbReference type="SAM" id="SignalP"/>
    </source>
</evidence>
<dbReference type="PANTHER" id="PTHR31490">
    <property type="entry name" value="GLYCOSYL HYDROLASE"/>
    <property type="match status" value="1"/>
</dbReference>
<evidence type="ECO:0000256" key="6">
    <source>
        <dbReference type="RuleBase" id="RU361174"/>
    </source>
</evidence>
<dbReference type="PROSITE" id="PS00591">
    <property type="entry name" value="GH10_1"/>
    <property type="match status" value="1"/>
</dbReference>
<feature type="chain" id="PRO_5045052948" description="Beta-xylanase" evidence="7">
    <location>
        <begin position="25"/>
        <end position="383"/>
    </location>
</feature>
<evidence type="ECO:0000256" key="4">
    <source>
        <dbReference type="ARBA" id="ARBA00023326"/>
    </source>
</evidence>
<dbReference type="SMART" id="SM00633">
    <property type="entry name" value="Glyco_10"/>
    <property type="match status" value="1"/>
</dbReference>
<evidence type="ECO:0000256" key="1">
    <source>
        <dbReference type="ARBA" id="ARBA00022801"/>
    </source>
</evidence>
<evidence type="ECO:0000313" key="9">
    <source>
        <dbReference type="EMBL" id="MCW1917036.1"/>
    </source>
</evidence>
<keyword evidence="7" id="KW-0732">Signal</keyword>
<evidence type="ECO:0000256" key="3">
    <source>
        <dbReference type="ARBA" id="ARBA00023295"/>
    </source>
</evidence>
<comment type="caution">
    <text evidence="9">The sequence shown here is derived from an EMBL/GenBank/DDBJ whole genome shotgun (WGS) entry which is preliminary data.</text>
</comment>
<dbReference type="EMBL" id="JAPDDR010000024">
    <property type="protein sequence ID" value="MCW1917036.1"/>
    <property type="molecule type" value="Genomic_DNA"/>
</dbReference>
<keyword evidence="2 6" id="KW-0119">Carbohydrate metabolism</keyword>
<keyword evidence="1 6" id="KW-0378">Hydrolase</keyword>
<sequence length="383" mass="42864">MIRFPTHAIAAVAALALLSTRATAEEAALRSVFQDDFLIGVALGSRVVGGRQAEAETLAARQFSSLTPENEMKWQALHPAPGRYHFEAADAFVAFARRHQMQLVGHALVWHSQTPAWVFQDKDGQALGRDALLARMREHIHTVVGRYRGKVKGWDVVNEALSDGGPDLLRDSPWRRIIGDDYLDHAFRYAREADPQAELYYNDYGLEDPRKRENCLKLLRGLRERGIPVDGVGTQSHFHLHHPPLPEVEKTITALAGLGLKVMVTELDVDVLPSRGDPGIADINRREKAEPALDPYPGPLPDPIQEVLARRYAGLFQVYLRHRDAITRVTFWGLDDGRTWLNHFPIRGRTNHPLLFDRALKPKPAFHAILALKGSSPPSETGK</sequence>